<organism evidence="6 7">
    <name type="scientific">Roseovarius marisflavi</name>
    <dbReference type="NCBI Taxonomy" id="1054996"/>
    <lineage>
        <taxon>Bacteria</taxon>
        <taxon>Pseudomonadati</taxon>
        <taxon>Pseudomonadota</taxon>
        <taxon>Alphaproteobacteria</taxon>
        <taxon>Rhodobacterales</taxon>
        <taxon>Roseobacteraceae</taxon>
        <taxon>Roseovarius</taxon>
    </lineage>
</organism>
<evidence type="ECO:0000256" key="3">
    <source>
        <dbReference type="ARBA" id="ARBA00022801"/>
    </source>
</evidence>
<evidence type="ECO:0000256" key="2">
    <source>
        <dbReference type="ARBA" id="ARBA00011901"/>
    </source>
</evidence>
<evidence type="ECO:0000256" key="4">
    <source>
        <dbReference type="ARBA" id="ARBA00023316"/>
    </source>
</evidence>
<dbReference type="EMBL" id="FRBN01000002">
    <property type="protein sequence ID" value="SHK87448.1"/>
    <property type="molecule type" value="Genomic_DNA"/>
</dbReference>
<keyword evidence="7" id="KW-1185">Reference proteome</keyword>
<evidence type="ECO:0000259" key="5">
    <source>
        <dbReference type="SMART" id="SM00644"/>
    </source>
</evidence>
<accession>A0A1M6W1G0</accession>
<feature type="domain" description="N-acetylmuramoyl-L-alanine amidase" evidence="5">
    <location>
        <begin position="13"/>
        <end position="146"/>
    </location>
</feature>
<dbReference type="SMART" id="SM00644">
    <property type="entry name" value="Ami_2"/>
    <property type="match status" value="1"/>
</dbReference>
<dbReference type="GO" id="GO:0071555">
    <property type="term" value="P:cell wall organization"/>
    <property type="evidence" value="ECO:0007669"/>
    <property type="project" value="UniProtKB-KW"/>
</dbReference>
<dbReference type="STRING" id="1054996.SAMN05444414_10250"/>
<protein>
    <recommendedName>
        <fullName evidence="2">N-acetylmuramoyl-L-alanine amidase</fullName>
        <ecNumber evidence="2">3.5.1.28</ecNumber>
    </recommendedName>
</protein>
<dbReference type="GO" id="GO:0008745">
    <property type="term" value="F:N-acetylmuramoyl-L-alanine amidase activity"/>
    <property type="evidence" value="ECO:0007669"/>
    <property type="project" value="UniProtKB-EC"/>
</dbReference>
<dbReference type="CDD" id="cd06583">
    <property type="entry name" value="PGRP"/>
    <property type="match status" value="1"/>
</dbReference>
<gene>
    <name evidence="6" type="ORF">SAMN05444414_10250</name>
</gene>
<dbReference type="EC" id="3.5.1.28" evidence="2"/>
<dbReference type="InterPro" id="IPR051206">
    <property type="entry name" value="NAMLAA_amidase_2"/>
</dbReference>
<reference evidence="7" key="1">
    <citation type="submission" date="2016-11" db="EMBL/GenBank/DDBJ databases">
        <authorList>
            <person name="Varghese N."/>
            <person name="Submissions S."/>
        </authorList>
    </citation>
    <scope>NUCLEOTIDE SEQUENCE [LARGE SCALE GENOMIC DNA]</scope>
    <source>
        <strain evidence="7">DSM 29327</strain>
    </source>
</reference>
<evidence type="ECO:0000313" key="6">
    <source>
        <dbReference type="EMBL" id="SHK87448.1"/>
    </source>
</evidence>
<dbReference type="Proteomes" id="UP000184191">
    <property type="component" value="Unassembled WGS sequence"/>
</dbReference>
<evidence type="ECO:0000313" key="7">
    <source>
        <dbReference type="Proteomes" id="UP000184191"/>
    </source>
</evidence>
<evidence type="ECO:0000256" key="1">
    <source>
        <dbReference type="ARBA" id="ARBA00001561"/>
    </source>
</evidence>
<dbReference type="GO" id="GO:0019867">
    <property type="term" value="C:outer membrane"/>
    <property type="evidence" value="ECO:0007669"/>
    <property type="project" value="TreeGrafter"/>
</dbReference>
<comment type="catalytic activity">
    <reaction evidence="1">
        <text>Hydrolyzes the link between N-acetylmuramoyl residues and L-amino acid residues in certain cell-wall glycopeptides.</text>
        <dbReference type="EC" id="3.5.1.28"/>
    </reaction>
</comment>
<keyword evidence="3" id="KW-0378">Hydrolase</keyword>
<name>A0A1M6W1G0_9RHOB</name>
<dbReference type="SUPFAM" id="SSF55846">
    <property type="entry name" value="N-acetylmuramoyl-L-alanine amidase-like"/>
    <property type="match status" value="1"/>
</dbReference>
<dbReference type="InterPro" id="IPR036505">
    <property type="entry name" value="Amidase/PGRP_sf"/>
</dbReference>
<dbReference type="Gene3D" id="3.40.80.10">
    <property type="entry name" value="Peptidoglycan recognition protein-like"/>
    <property type="match status" value="1"/>
</dbReference>
<dbReference type="Pfam" id="PF01510">
    <property type="entry name" value="Amidase_2"/>
    <property type="match status" value="1"/>
</dbReference>
<dbReference type="GO" id="GO:0009254">
    <property type="term" value="P:peptidoglycan turnover"/>
    <property type="evidence" value="ECO:0007669"/>
    <property type="project" value="TreeGrafter"/>
</dbReference>
<dbReference type="AlphaFoldDB" id="A0A1M6W1G0"/>
<proteinExistence type="predicted"/>
<dbReference type="InterPro" id="IPR002502">
    <property type="entry name" value="Amidase_domain"/>
</dbReference>
<dbReference type="PANTHER" id="PTHR30417:SF1">
    <property type="entry name" value="N-ACETYLMURAMOYL-L-ALANINE AMIDASE AMID"/>
    <property type="match status" value="1"/>
</dbReference>
<dbReference type="GO" id="GO:0009253">
    <property type="term" value="P:peptidoglycan catabolic process"/>
    <property type="evidence" value="ECO:0007669"/>
    <property type="project" value="InterPro"/>
</dbReference>
<keyword evidence="4" id="KW-0961">Cell wall biogenesis/degradation</keyword>
<sequence length="239" mass="25922">MGFTHPTCAWQVSPNFGARRLGALPDMIVLHYTAMQSAEAALARLCDPGAEVSAHYLISERGEIWQMVEEEQRAWHAGAGQWGAVVDVNSRSIGIELANTGAHPFPEPQMHALEGLMSAIMTRWPIPPERVIAHSDMAPARKFDPGARFDWRRLARAGLSVWPEPGRADTGPETGAGAFLAAAERFGYPSSGAEDLETILAAFRLRFRPSARGPLEAADCAALQDLAARFPVDRARPSA</sequence>
<dbReference type="PANTHER" id="PTHR30417">
    <property type="entry name" value="N-ACETYLMURAMOYL-L-ALANINE AMIDASE AMID"/>
    <property type="match status" value="1"/>
</dbReference>